<evidence type="ECO:0000313" key="3">
    <source>
        <dbReference type="EMBL" id="AXK51315.1"/>
    </source>
</evidence>
<dbReference type="SUPFAM" id="SSF50249">
    <property type="entry name" value="Nucleic acid-binding proteins"/>
    <property type="match status" value="1"/>
</dbReference>
<name>A0A345Z3Y6_9MOLU</name>
<dbReference type="Pfam" id="PF00575">
    <property type="entry name" value="S1"/>
    <property type="match status" value="1"/>
</dbReference>
<dbReference type="OrthoDB" id="9810507at2"/>
<protein>
    <recommendedName>
        <fullName evidence="2">S1 motif domain-containing protein</fullName>
    </recommendedName>
</protein>
<dbReference type="GO" id="GO:0003676">
    <property type="term" value="F:nucleic acid binding"/>
    <property type="evidence" value="ECO:0007669"/>
    <property type="project" value="InterPro"/>
</dbReference>
<evidence type="ECO:0000313" key="4">
    <source>
        <dbReference type="Proteomes" id="UP000254792"/>
    </source>
</evidence>
<proteinExistence type="predicted"/>
<dbReference type="PROSITE" id="PS50126">
    <property type="entry name" value="S1"/>
    <property type="match status" value="1"/>
</dbReference>
<dbReference type="InterPro" id="IPR003029">
    <property type="entry name" value="S1_domain"/>
</dbReference>
<dbReference type="InterPro" id="IPR012340">
    <property type="entry name" value="NA-bd_OB-fold"/>
</dbReference>
<dbReference type="KEGG" id="salx:SALLE_v1c06450"/>
<dbReference type="PANTHER" id="PTHR47559:SF1">
    <property type="entry name" value="OS03G0844900 PROTEIN"/>
    <property type="match status" value="1"/>
</dbReference>
<dbReference type="Proteomes" id="UP000254792">
    <property type="component" value="Chromosome"/>
</dbReference>
<evidence type="ECO:0000256" key="1">
    <source>
        <dbReference type="SAM" id="MobiDB-lite"/>
    </source>
</evidence>
<accession>A0A345Z3Y6</accession>
<organism evidence="3 4">
    <name type="scientific">Spiroplasma alleghenense</name>
    <dbReference type="NCBI Taxonomy" id="216931"/>
    <lineage>
        <taxon>Bacteria</taxon>
        <taxon>Bacillati</taxon>
        <taxon>Mycoplasmatota</taxon>
        <taxon>Mollicutes</taxon>
        <taxon>Entomoplasmatales</taxon>
        <taxon>Spiroplasmataceae</taxon>
        <taxon>Spiroplasma</taxon>
    </lineage>
</organism>
<dbReference type="PANTHER" id="PTHR47559">
    <property type="entry name" value="OS03G0844900 PROTEIN"/>
    <property type="match status" value="1"/>
</dbReference>
<feature type="domain" description="S1 motif" evidence="2">
    <location>
        <begin position="5"/>
        <end position="79"/>
    </location>
</feature>
<dbReference type="Gene3D" id="2.40.50.140">
    <property type="entry name" value="Nucleic acid-binding proteins"/>
    <property type="match status" value="1"/>
</dbReference>
<dbReference type="RefSeq" id="WP_115558218.1">
    <property type="nucleotide sequence ID" value="NZ_CP031376.1"/>
</dbReference>
<gene>
    <name evidence="3" type="ORF">SALLE_v1c06450</name>
</gene>
<dbReference type="AlphaFoldDB" id="A0A345Z3Y6"/>
<sequence>MLNKGQIINAKVTSIVNYGVFSEVHSEDGELIAKGLIHISELSDFFVRDINSFFAIGDVIEVQVLEYDGAKKQVKLSYKALHPELLKSSENKIQETGNGFSKLEDSIDDSMNND</sequence>
<dbReference type="InterPro" id="IPR052757">
    <property type="entry name" value="Ribosomal_protein_S1"/>
</dbReference>
<dbReference type="SMART" id="SM00316">
    <property type="entry name" value="S1"/>
    <property type="match status" value="1"/>
</dbReference>
<dbReference type="CDD" id="cd00164">
    <property type="entry name" value="S1_like"/>
    <property type="match status" value="1"/>
</dbReference>
<feature type="region of interest" description="Disordered" evidence="1">
    <location>
        <begin position="90"/>
        <end position="114"/>
    </location>
</feature>
<dbReference type="EMBL" id="CP031376">
    <property type="protein sequence ID" value="AXK51315.1"/>
    <property type="molecule type" value="Genomic_DNA"/>
</dbReference>
<evidence type="ECO:0000259" key="2">
    <source>
        <dbReference type="PROSITE" id="PS50126"/>
    </source>
</evidence>
<keyword evidence="4" id="KW-1185">Reference proteome</keyword>
<reference evidence="3 4" key="1">
    <citation type="submission" date="2018-07" db="EMBL/GenBank/DDBJ databases">
        <title>Complete genome sequence of Spiroplasma alleghenense PLHS-1 (ATCC 51752).</title>
        <authorList>
            <person name="Chou L."/>
            <person name="Lee T.-Y."/>
            <person name="Tsai Y.-M."/>
            <person name="Kuo C.-H."/>
        </authorList>
    </citation>
    <scope>NUCLEOTIDE SEQUENCE [LARGE SCALE GENOMIC DNA]</scope>
    <source>
        <strain evidence="3 4">PLHS-1</strain>
    </source>
</reference>